<name>A0ABV0Y490_9TELE</name>
<evidence type="ECO:0000313" key="2">
    <source>
        <dbReference type="EMBL" id="MEQ2288594.1"/>
    </source>
</evidence>
<keyword evidence="3" id="KW-1185">Reference proteome</keyword>
<keyword evidence="1" id="KW-1133">Transmembrane helix</keyword>
<protein>
    <submittedName>
        <fullName evidence="2">Uncharacterized protein</fullName>
    </submittedName>
</protein>
<gene>
    <name evidence="2" type="ORF">AMECASPLE_024300</name>
</gene>
<feature type="transmembrane region" description="Helical" evidence="1">
    <location>
        <begin position="65"/>
        <end position="83"/>
    </location>
</feature>
<comment type="caution">
    <text evidence="2">The sequence shown here is derived from an EMBL/GenBank/DDBJ whole genome shotgun (WGS) entry which is preliminary data.</text>
</comment>
<dbReference type="Proteomes" id="UP001469553">
    <property type="component" value="Unassembled WGS sequence"/>
</dbReference>
<dbReference type="EMBL" id="JAHRIP010021115">
    <property type="protein sequence ID" value="MEQ2288594.1"/>
    <property type="molecule type" value="Genomic_DNA"/>
</dbReference>
<sequence length="102" mass="11415">MPCHMTLGLFGYVFWLGNTLTVFVVVTVCIEHAKRSSVCSCDLSCSIEENRLVCVLKAELFSIEIRLLVTCLCFGIVAPLMNFKHSTGNMWMRVHIDISLAS</sequence>
<feature type="transmembrane region" description="Helical" evidence="1">
    <location>
        <begin position="12"/>
        <end position="30"/>
    </location>
</feature>
<evidence type="ECO:0000256" key="1">
    <source>
        <dbReference type="SAM" id="Phobius"/>
    </source>
</evidence>
<keyword evidence="1" id="KW-0812">Transmembrane</keyword>
<organism evidence="2 3">
    <name type="scientific">Ameca splendens</name>
    <dbReference type="NCBI Taxonomy" id="208324"/>
    <lineage>
        <taxon>Eukaryota</taxon>
        <taxon>Metazoa</taxon>
        <taxon>Chordata</taxon>
        <taxon>Craniata</taxon>
        <taxon>Vertebrata</taxon>
        <taxon>Euteleostomi</taxon>
        <taxon>Actinopterygii</taxon>
        <taxon>Neopterygii</taxon>
        <taxon>Teleostei</taxon>
        <taxon>Neoteleostei</taxon>
        <taxon>Acanthomorphata</taxon>
        <taxon>Ovalentaria</taxon>
        <taxon>Atherinomorphae</taxon>
        <taxon>Cyprinodontiformes</taxon>
        <taxon>Goodeidae</taxon>
        <taxon>Ameca</taxon>
    </lineage>
</organism>
<keyword evidence="1" id="KW-0472">Membrane</keyword>
<accession>A0ABV0Y490</accession>
<reference evidence="2 3" key="1">
    <citation type="submission" date="2021-06" db="EMBL/GenBank/DDBJ databases">
        <authorList>
            <person name="Palmer J.M."/>
        </authorList>
    </citation>
    <scope>NUCLEOTIDE SEQUENCE [LARGE SCALE GENOMIC DNA]</scope>
    <source>
        <strain evidence="2 3">AS_MEX2019</strain>
        <tissue evidence="2">Muscle</tissue>
    </source>
</reference>
<evidence type="ECO:0000313" key="3">
    <source>
        <dbReference type="Proteomes" id="UP001469553"/>
    </source>
</evidence>
<proteinExistence type="predicted"/>